<sequence length="180" mass="21135">MRYYKKLTGKKVYLSPMNVEDAEVYVKWLNDFDVTDGLGNSNRVVSLEDEREWISQNSGQNQFAIVRLEDDKLIGNCGIHGLDQSKQCAEVGLFIGDEENRNKGYGQDVLNLLLNYGFNYLNLNNIMLKVFSFNEAAINCYKKVGFREIGRRRKSYYLRGKFYDDVYMDILREEYHQFDK</sequence>
<evidence type="ECO:0000313" key="2">
    <source>
        <dbReference type="EMBL" id="NYB74112.1"/>
    </source>
</evidence>
<dbReference type="Pfam" id="PF13420">
    <property type="entry name" value="Acetyltransf_4"/>
    <property type="match status" value="1"/>
</dbReference>
<gene>
    <name evidence="2" type="ORF">HZF24_08145</name>
</gene>
<dbReference type="AlphaFoldDB" id="A0A974BJ87"/>
<dbReference type="InterPro" id="IPR000182">
    <property type="entry name" value="GNAT_dom"/>
</dbReference>
<feature type="domain" description="N-acetyltransferase" evidence="1">
    <location>
        <begin position="12"/>
        <end position="173"/>
    </location>
</feature>
<dbReference type="CDD" id="cd04301">
    <property type="entry name" value="NAT_SF"/>
    <property type="match status" value="1"/>
</dbReference>
<protein>
    <submittedName>
        <fullName evidence="2">GNAT family N-acetyltransferase</fullName>
    </submittedName>
</protein>
<evidence type="ECO:0000313" key="3">
    <source>
        <dbReference type="Proteomes" id="UP000611629"/>
    </source>
</evidence>
<proteinExistence type="predicted"/>
<dbReference type="RefSeq" id="WP_179237803.1">
    <property type="nucleotide sequence ID" value="NZ_JACBNQ010000007.1"/>
</dbReference>
<dbReference type="InterPro" id="IPR016181">
    <property type="entry name" value="Acyl_CoA_acyltransferase"/>
</dbReference>
<dbReference type="PANTHER" id="PTHR43415:SF3">
    <property type="entry name" value="GNAT-FAMILY ACETYLTRANSFERASE"/>
    <property type="match status" value="1"/>
</dbReference>
<dbReference type="SUPFAM" id="SSF55729">
    <property type="entry name" value="Acyl-CoA N-acyltransferases (Nat)"/>
    <property type="match status" value="1"/>
</dbReference>
<name>A0A974BJ87_SEDHY</name>
<dbReference type="PROSITE" id="PS51186">
    <property type="entry name" value="GNAT"/>
    <property type="match status" value="1"/>
</dbReference>
<comment type="caution">
    <text evidence="2">The sequence shown here is derived from an EMBL/GenBank/DDBJ whole genome shotgun (WGS) entry which is preliminary data.</text>
</comment>
<evidence type="ECO:0000259" key="1">
    <source>
        <dbReference type="PROSITE" id="PS51186"/>
    </source>
</evidence>
<accession>A0A974BJ87</accession>
<organism evidence="2 3">
    <name type="scientific">Sedimentibacter hydroxybenzoicus DSM 7310</name>
    <dbReference type="NCBI Taxonomy" id="1123245"/>
    <lineage>
        <taxon>Bacteria</taxon>
        <taxon>Bacillati</taxon>
        <taxon>Bacillota</taxon>
        <taxon>Tissierellia</taxon>
        <taxon>Sedimentibacter</taxon>
    </lineage>
</organism>
<reference evidence="2" key="1">
    <citation type="submission" date="2020-07" db="EMBL/GenBank/DDBJ databases">
        <title>Genomic analysis of a strain of Sedimentibacter Hydroxybenzoicus DSM7310.</title>
        <authorList>
            <person name="Ma S."/>
        </authorList>
    </citation>
    <scope>NUCLEOTIDE SEQUENCE</scope>
    <source>
        <strain evidence="2">DSM 7310</strain>
    </source>
</reference>
<keyword evidence="3" id="KW-1185">Reference proteome</keyword>
<dbReference type="EMBL" id="JACBNQ010000007">
    <property type="protein sequence ID" value="NYB74112.1"/>
    <property type="molecule type" value="Genomic_DNA"/>
</dbReference>
<dbReference type="GO" id="GO:0016747">
    <property type="term" value="F:acyltransferase activity, transferring groups other than amino-acyl groups"/>
    <property type="evidence" value="ECO:0007669"/>
    <property type="project" value="InterPro"/>
</dbReference>
<dbReference type="Gene3D" id="3.40.630.30">
    <property type="match status" value="1"/>
</dbReference>
<dbReference type="PANTHER" id="PTHR43415">
    <property type="entry name" value="SPERMIDINE N(1)-ACETYLTRANSFERASE"/>
    <property type="match status" value="1"/>
</dbReference>
<dbReference type="Proteomes" id="UP000611629">
    <property type="component" value="Unassembled WGS sequence"/>
</dbReference>